<keyword evidence="5" id="KW-0547">Nucleotide-binding</keyword>
<dbReference type="Proteomes" id="UP001595978">
    <property type="component" value="Unassembled WGS sequence"/>
</dbReference>
<evidence type="ECO:0000256" key="4">
    <source>
        <dbReference type="ARBA" id="ARBA00022679"/>
    </source>
</evidence>
<keyword evidence="6" id="KW-0067">ATP-binding</keyword>
<evidence type="ECO:0000256" key="1">
    <source>
        <dbReference type="ARBA" id="ARBA00012105"/>
    </source>
</evidence>
<dbReference type="RefSeq" id="WP_342468805.1">
    <property type="nucleotide sequence ID" value="NZ_JBHSNQ010000075.1"/>
</dbReference>
<keyword evidence="10" id="KW-1185">Reference proteome</keyword>
<keyword evidence="3" id="KW-0288">FMN</keyword>
<comment type="catalytic activity">
    <reaction evidence="7">
        <text>riboflavin + ATP = FMN + ADP + H(+)</text>
        <dbReference type="Rhea" id="RHEA:14357"/>
        <dbReference type="ChEBI" id="CHEBI:15378"/>
        <dbReference type="ChEBI" id="CHEBI:30616"/>
        <dbReference type="ChEBI" id="CHEBI:57986"/>
        <dbReference type="ChEBI" id="CHEBI:58210"/>
        <dbReference type="ChEBI" id="CHEBI:456216"/>
        <dbReference type="EC" id="2.7.1.26"/>
    </reaction>
</comment>
<evidence type="ECO:0000256" key="6">
    <source>
        <dbReference type="ARBA" id="ARBA00022840"/>
    </source>
</evidence>
<evidence type="ECO:0000313" key="9">
    <source>
        <dbReference type="EMBL" id="MFC5541875.1"/>
    </source>
</evidence>
<proteinExistence type="predicted"/>
<reference evidence="10" key="1">
    <citation type="journal article" date="2019" name="Int. J. Syst. Evol. Microbiol.">
        <title>The Global Catalogue of Microorganisms (GCM) 10K type strain sequencing project: providing services to taxonomists for standard genome sequencing and annotation.</title>
        <authorList>
            <consortium name="The Broad Institute Genomics Platform"/>
            <consortium name="The Broad Institute Genome Sequencing Center for Infectious Disease"/>
            <person name="Wu L."/>
            <person name="Ma J."/>
        </authorList>
    </citation>
    <scope>NUCLEOTIDE SEQUENCE [LARGE SCALE GENOMIC DNA]</scope>
    <source>
        <strain evidence="10">CCUG 56331</strain>
    </source>
</reference>
<dbReference type="SMART" id="SM00904">
    <property type="entry name" value="Flavokinase"/>
    <property type="match status" value="1"/>
</dbReference>
<dbReference type="GO" id="GO:0016301">
    <property type="term" value="F:kinase activity"/>
    <property type="evidence" value="ECO:0007669"/>
    <property type="project" value="UniProtKB-KW"/>
</dbReference>
<evidence type="ECO:0000256" key="5">
    <source>
        <dbReference type="ARBA" id="ARBA00022741"/>
    </source>
</evidence>
<keyword evidence="9" id="KW-0418">Kinase</keyword>
<dbReference type="PANTHER" id="PTHR22749">
    <property type="entry name" value="RIBOFLAVIN KINASE/FMN ADENYLYLTRANSFERASE"/>
    <property type="match status" value="1"/>
</dbReference>
<dbReference type="SUPFAM" id="SSF82114">
    <property type="entry name" value="Riboflavin kinase-like"/>
    <property type="match status" value="1"/>
</dbReference>
<name>A0ABW0REW2_9BACL</name>
<gene>
    <name evidence="9" type="ORF">ACFPOH_08875</name>
</gene>
<evidence type="ECO:0000313" key="10">
    <source>
        <dbReference type="Proteomes" id="UP001595978"/>
    </source>
</evidence>
<keyword evidence="2" id="KW-0285">Flavoprotein</keyword>
<dbReference type="InterPro" id="IPR023468">
    <property type="entry name" value="Riboflavin_kinase"/>
</dbReference>
<dbReference type="Pfam" id="PF01687">
    <property type="entry name" value="Flavokinase"/>
    <property type="match status" value="1"/>
</dbReference>
<organism evidence="9 10">
    <name type="scientific">Ureibacillus suwonensis</name>
    <dbReference type="NCBI Taxonomy" id="313007"/>
    <lineage>
        <taxon>Bacteria</taxon>
        <taxon>Bacillati</taxon>
        <taxon>Bacillota</taxon>
        <taxon>Bacilli</taxon>
        <taxon>Bacillales</taxon>
        <taxon>Caryophanaceae</taxon>
        <taxon>Ureibacillus</taxon>
    </lineage>
</organism>
<comment type="caution">
    <text evidence="9">The sequence shown here is derived from an EMBL/GenBank/DDBJ whole genome shotgun (WGS) entry which is preliminary data.</text>
</comment>
<evidence type="ECO:0000256" key="2">
    <source>
        <dbReference type="ARBA" id="ARBA00022630"/>
    </source>
</evidence>
<dbReference type="Gene3D" id="2.40.30.30">
    <property type="entry name" value="Riboflavin kinase-like"/>
    <property type="match status" value="1"/>
</dbReference>
<sequence length="148" mass="16772">MNALSHPRERFIVGQVKKGKQLGKQLGFPTANLNTLGEIKLEGGVYGVFIYIEKRKYAGIMNIGTRPTFNDGNHQTVEVHIFDFHENLYGKYLTVEPAFFVRKEKKFNGIEELSGQIEKDVLYARSQFQSFNGEGGGHEKIQRTTAFA</sequence>
<evidence type="ECO:0000256" key="3">
    <source>
        <dbReference type="ARBA" id="ARBA00022643"/>
    </source>
</evidence>
<dbReference type="InterPro" id="IPR023465">
    <property type="entry name" value="Riboflavin_kinase_dom_sf"/>
</dbReference>
<dbReference type="PANTHER" id="PTHR22749:SF6">
    <property type="entry name" value="RIBOFLAVIN KINASE"/>
    <property type="match status" value="1"/>
</dbReference>
<dbReference type="EC" id="2.7.1.26" evidence="1"/>
<keyword evidence="4" id="KW-0808">Transferase</keyword>
<dbReference type="EMBL" id="JBHSNQ010000075">
    <property type="protein sequence ID" value="MFC5541875.1"/>
    <property type="molecule type" value="Genomic_DNA"/>
</dbReference>
<feature type="domain" description="Riboflavin kinase" evidence="8">
    <location>
        <begin position="11"/>
        <end position="129"/>
    </location>
</feature>
<evidence type="ECO:0000259" key="8">
    <source>
        <dbReference type="SMART" id="SM00904"/>
    </source>
</evidence>
<accession>A0ABW0REW2</accession>
<protein>
    <recommendedName>
        <fullName evidence="1">riboflavin kinase</fullName>
        <ecNumber evidence="1">2.7.1.26</ecNumber>
    </recommendedName>
</protein>
<dbReference type="InterPro" id="IPR015865">
    <property type="entry name" value="Riboflavin_kinase_bac/euk"/>
</dbReference>
<evidence type="ECO:0000256" key="7">
    <source>
        <dbReference type="ARBA" id="ARBA00047880"/>
    </source>
</evidence>